<feature type="region of interest" description="Disordered" evidence="1">
    <location>
        <begin position="158"/>
        <end position="235"/>
    </location>
</feature>
<sequence>MRVTFLAVFAFTAVLFVGAIARPEGMKEPKRRFRRWIQERDGSRRTWAPNPSPALRARESIDLRPSNSYGDSNLYPSGQLPVEDLSFQEGAYGDEAMEWDRSDDFPGTDTGRHAYRGLPKLDDARKHLPQNLDFDGNNDVSYQQGRNNLQKYDQDIDNEYYDNGYDDYEEDLSDPSDTYDDESRSDVETFYPEEHSKSGGGNSMQRDGYPAASSRMYSNVGRNYRIDKRRRRSTS</sequence>
<keyword evidence="3" id="KW-1185">Reference proteome</keyword>
<keyword evidence="2" id="KW-0732">Signal</keyword>
<evidence type="ECO:0000313" key="4">
    <source>
        <dbReference type="RefSeq" id="XP_015509923.1"/>
    </source>
</evidence>
<feature type="chain" id="PRO_5027085980" evidence="2">
    <location>
        <begin position="22"/>
        <end position="235"/>
    </location>
</feature>
<feature type="signal peptide" evidence="2">
    <location>
        <begin position="1"/>
        <end position="21"/>
    </location>
</feature>
<evidence type="ECO:0000256" key="2">
    <source>
        <dbReference type="SAM" id="SignalP"/>
    </source>
</evidence>
<name>A0A6J0B8F6_NEOLC</name>
<proteinExistence type="predicted"/>
<organism evidence="4">
    <name type="scientific">Neodiprion lecontei</name>
    <name type="common">Redheaded pine sawfly</name>
    <dbReference type="NCBI Taxonomy" id="441921"/>
    <lineage>
        <taxon>Eukaryota</taxon>
        <taxon>Metazoa</taxon>
        <taxon>Ecdysozoa</taxon>
        <taxon>Arthropoda</taxon>
        <taxon>Hexapoda</taxon>
        <taxon>Insecta</taxon>
        <taxon>Pterygota</taxon>
        <taxon>Neoptera</taxon>
        <taxon>Endopterygota</taxon>
        <taxon>Hymenoptera</taxon>
        <taxon>Tenthredinoidea</taxon>
        <taxon>Diprionidae</taxon>
        <taxon>Diprioninae</taxon>
        <taxon>Neodiprion</taxon>
    </lineage>
</organism>
<dbReference type="GeneID" id="107217070"/>
<dbReference type="RefSeq" id="XP_015509923.1">
    <property type="nucleotide sequence ID" value="XM_015654437.2"/>
</dbReference>
<protein>
    <submittedName>
        <fullName evidence="4">Uncharacterized protein LOC107217070</fullName>
    </submittedName>
</protein>
<feature type="compositionally biased region" description="Basic and acidic residues" evidence="1">
    <location>
        <begin position="181"/>
        <end position="197"/>
    </location>
</feature>
<dbReference type="Proteomes" id="UP000829291">
    <property type="component" value="Chromosome 1"/>
</dbReference>
<evidence type="ECO:0000313" key="3">
    <source>
        <dbReference type="Proteomes" id="UP000829291"/>
    </source>
</evidence>
<dbReference type="KEGG" id="nlo:107217070"/>
<feature type="compositionally biased region" description="Acidic residues" evidence="1">
    <location>
        <begin position="158"/>
        <end position="180"/>
    </location>
</feature>
<accession>A0A6J0B8F6</accession>
<dbReference type="InParanoid" id="A0A6J0B8F6"/>
<dbReference type="AlphaFoldDB" id="A0A6J0B8F6"/>
<reference evidence="4" key="1">
    <citation type="submission" date="2025-08" db="UniProtKB">
        <authorList>
            <consortium name="RefSeq"/>
        </authorList>
    </citation>
    <scope>IDENTIFICATION</scope>
    <source>
        <tissue evidence="4">Thorax and Abdomen</tissue>
    </source>
</reference>
<gene>
    <name evidence="4" type="primary">LOC107217070</name>
</gene>
<evidence type="ECO:0000256" key="1">
    <source>
        <dbReference type="SAM" id="MobiDB-lite"/>
    </source>
</evidence>